<evidence type="ECO:0000313" key="3">
    <source>
        <dbReference type="Proteomes" id="UP000076532"/>
    </source>
</evidence>
<feature type="compositionally biased region" description="Polar residues" evidence="1">
    <location>
        <begin position="242"/>
        <end position="253"/>
    </location>
</feature>
<keyword evidence="3" id="KW-1185">Reference proteome</keyword>
<evidence type="ECO:0000313" key="2">
    <source>
        <dbReference type="EMBL" id="KZP02598.1"/>
    </source>
</evidence>
<dbReference type="Proteomes" id="UP000076532">
    <property type="component" value="Unassembled WGS sequence"/>
</dbReference>
<sequence>MERRAASIHVHVDGETGPAITDVISGCLRTLSSLLQHANGWQLGQIIRALADNLDELKGWERLDQCRWLAGKICEWTQYQYRYAVPTRLVEHLLESQDATSTTALQSSLAAMATTIFTSPTPLINLSTSDIISNLIQLVMHRIAVNSEDSLLPDLVECIASLGMHIYYSDQIQDLAGELISRLVNVEIQGVPGSSSENSKQNRSQAIRCLLAGLLGLVQAADKDGRVHGDSDSVAKAAASPATPSIGTAGNQDPHSRPSRRTRVSPEVWLDTLSLLCDVNYAVRADYADAFVFYLRNEIRKRGDSADPDGVKRIRPLAEGPIQQATRMKLLTHGDPATRALHAAHGYIYVLATAASLGFDPSTRASSAATAQTHNPSINTQSTSLIEEMSNNDTSDNRDSRTQSQRQARRSTFSTPRKASVMQRALEAAPSKVSTATAATLSDYAHILVVLTTIQEQLPVRGLLTGIPMLLALDGATQVTNSIDYDTIQRLYTIKEVIARVWGVIGKVWGCSELTTLSEEALAGLPGQCNLTSVSTNQKTSLSINPEPVLFNPGETKSKSSWSGISSQNALMTIVSSQSVQEATGLDRPGLLRRFSMKWTAESALKDSVEQPSNYDTLRGDGISPLLKISPALMNIDNISLHSLARSTRGVGVTDLREALEGRMSMSSATLAKAASISTLDHATPTGDHFQHVQKSARPVTTSSAKRRKSNANGADDVRDVLKKLGLGKQNGSSLLKASFPPVQKSEQRLSSNPLPGPDL</sequence>
<dbReference type="PANTHER" id="PTHR47766:SF1">
    <property type="entry name" value="PROTEIN EFR3"/>
    <property type="match status" value="1"/>
</dbReference>
<dbReference type="InterPro" id="IPR016024">
    <property type="entry name" value="ARM-type_fold"/>
</dbReference>
<dbReference type="PANTHER" id="PTHR47766">
    <property type="entry name" value="PROTEIN EFR3"/>
    <property type="match status" value="1"/>
</dbReference>
<gene>
    <name evidence="2" type="ORF">FIBSPDRAFT_1055768</name>
</gene>
<dbReference type="EMBL" id="KV418439">
    <property type="protein sequence ID" value="KZP02598.1"/>
    <property type="molecule type" value="Genomic_DNA"/>
</dbReference>
<dbReference type="AlphaFoldDB" id="A0A167T603"/>
<evidence type="ECO:0000256" key="1">
    <source>
        <dbReference type="SAM" id="MobiDB-lite"/>
    </source>
</evidence>
<dbReference type="OrthoDB" id="274691at2759"/>
<reference evidence="2 3" key="1">
    <citation type="journal article" date="2016" name="Mol. Biol. Evol.">
        <title>Comparative Genomics of Early-Diverging Mushroom-Forming Fungi Provides Insights into the Origins of Lignocellulose Decay Capabilities.</title>
        <authorList>
            <person name="Nagy L.G."/>
            <person name="Riley R."/>
            <person name="Tritt A."/>
            <person name="Adam C."/>
            <person name="Daum C."/>
            <person name="Floudas D."/>
            <person name="Sun H."/>
            <person name="Yadav J.S."/>
            <person name="Pangilinan J."/>
            <person name="Larsson K.H."/>
            <person name="Matsuura K."/>
            <person name="Barry K."/>
            <person name="Labutti K."/>
            <person name="Kuo R."/>
            <person name="Ohm R.A."/>
            <person name="Bhattacharya S.S."/>
            <person name="Shirouzu T."/>
            <person name="Yoshinaga Y."/>
            <person name="Martin F.M."/>
            <person name="Grigoriev I.V."/>
            <person name="Hibbett D.S."/>
        </authorList>
    </citation>
    <scope>NUCLEOTIDE SEQUENCE [LARGE SCALE GENOMIC DNA]</scope>
    <source>
        <strain evidence="2 3">CBS 109695</strain>
    </source>
</reference>
<organism evidence="2 3">
    <name type="scientific">Athelia psychrophila</name>
    <dbReference type="NCBI Taxonomy" id="1759441"/>
    <lineage>
        <taxon>Eukaryota</taxon>
        <taxon>Fungi</taxon>
        <taxon>Dikarya</taxon>
        <taxon>Basidiomycota</taxon>
        <taxon>Agaricomycotina</taxon>
        <taxon>Agaricomycetes</taxon>
        <taxon>Agaricomycetidae</taxon>
        <taxon>Atheliales</taxon>
        <taxon>Atheliaceae</taxon>
        <taxon>Athelia</taxon>
    </lineage>
</organism>
<feature type="region of interest" description="Disordered" evidence="1">
    <location>
        <begin position="228"/>
        <end position="263"/>
    </location>
</feature>
<feature type="region of interest" description="Disordered" evidence="1">
    <location>
        <begin position="683"/>
        <end position="717"/>
    </location>
</feature>
<dbReference type="InterPro" id="IPR039786">
    <property type="entry name" value="EFR3"/>
</dbReference>
<feature type="region of interest" description="Disordered" evidence="1">
    <location>
        <begin position="389"/>
        <end position="420"/>
    </location>
</feature>
<dbReference type="GO" id="GO:0072659">
    <property type="term" value="P:protein localization to plasma membrane"/>
    <property type="evidence" value="ECO:0007669"/>
    <property type="project" value="InterPro"/>
</dbReference>
<feature type="region of interest" description="Disordered" evidence="1">
    <location>
        <begin position="731"/>
        <end position="760"/>
    </location>
</feature>
<evidence type="ECO:0008006" key="4">
    <source>
        <dbReference type="Google" id="ProtNLM"/>
    </source>
</evidence>
<protein>
    <recommendedName>
        <fullName evidence="4">Protein EFR3</fullName>
    </recommendedName>
</protein>
<dbReference type="STRING" id="436010.A0A167T603"/>
<name>A0A167T603_9AGAM</name>
<feature type="compositionally biased region" description="Low complexity" evidence="1">
    <location>
        <begin position="402"/>
        <end position="415"/>
    </location>
</feature>
<accession>A0A167T603</accession>
<proteinExistence type="predicted"/>
<dbReference type="SUPFAM" id="SSF48371">
    <property type="entry name" value="ARM repeat"/>
    <property type="match status" value="1"/>
</dbReference>